<dbReference type="EMBL" id="CP012542">
    <property type="protein sequence ID" value="QCD45294.1"/>
    <property type="molecule type" value="Genomic_DNA"/>
</dbReference>
<keyword evidence="5" id="KW-1185">Reference proteome</keyword>
<dbReference type="SUPFAM" id="SSF53098">
    <property type="entry name" value="Ribonuclease H-like"/>
    <property type="match status" value="1"/>
</dbReference>
<dbReference type="Pfam" id="PF00929">
    <property type="entry name" value="RNase_T"/>
    <property type="match status" value="1"/>
</dbReference>
<dbReference type="GO" id="GO:0008408">
    <property type="term" value="F:3'-5' exonuclease activity"/>
    <property type="evidence" value="ECO:0007669"/>
    <property type="project" value="TreeGrafter"/>
</dbReference>
<evidence type="ECO:0000256" key="2">
    <source>
        <dbReference type="ARBA" id="ARBA00026073"/>
    </source>
</evidence>
<evidence type="ECO:0000256" key="1">
    <source>
        <dbReference type="ARBA" id="ARBA00025483"/>
    </source>
</evidence>
<dbReference type="GO" id="GO:0045004">
    <property type="term" value="P:DNA replication proofreading"/>
    <property type="evidence" value="ECO:0007669"/>
    <property type="project" value="TreeGrafter"/>
</dbReference>
<name>A0A6G5QI53_9BACT</name>
<evidence type="ECO:0000313" key="4">
    <source>
        <dbReference type="EMBL" id="QCD45294.1"/>
    </source>
</evidence>
<keyword evidence="4" id="KW-0548">Nucleotidyltransferase</keyword>
<dbReference type="PANTHER" id="PTHR30231">
    <property type="entry name" value="DNA POLYMERASE III SUBUNIT EPSILON"/>
    <property type="match status" value="1"/>
</dbReference>
<dbReference type="SMART" id="SM00479">
    <property type="entry name" value="EXOIII"/>
    <property type="match status" value="1"/>
</dbReference>
<dbReference type="RefSeq" id="WP_211436493.1">
    <property type="nucleotide sequence ID" value="NZ_CP012542.1"/>
</dbReference>
<dbReference type="NCBIfam" id="TIGR00573">
    <property type="entry name" value="dnaq"/>
    <property type="match status" value="1"/>
</dbReference>
<dbReference type="Proteomes" id="UP000503264">
    <property type="component" value="Chromosome"/>
</dbReference>
<dbReference type="InterPro" id="IPR012337">
    <property type="entry name" value="RNaseH-like_sf"/>
</dbReference>
<dbReference type="GO" id="GO:0003887">
    <property type="term" value="F:DNA-directed DNA polymerase activity"/>
    <property type="evidence" value="ECO:0007669"/>
    <property type="project" value="UniProtKB-EC"/>
</dbReference>
<dbReference type="InterPro" id="IPR006054">
    <property type="entry name" value="DnaQ"/>
</dbReference>
<dbReference type="InterPro" id="IPR036397">
    <property type="entry name" value="RNaseH_sf"/>
</dbReference>
<organism evidence="4 5">
    <name type="scientific">Campylobacter mucosalis CCUG 21559</name>
    <dbReference type="NCBI Taxonomy" id="1032067"/>
    <lineage>
        <taxon>Bacteria</taxon>
        <taxon>Pseudomonadati</taxon>
        <taxon>Campylobacterota</taxon>
        <taxon>Epsilonproteobacteria</taxon>
        <taxon>Campylobacterales</taxon>
        <taxon>Campylobacteraceae</taxon>
        <taxon>Campylobacter</taxon>
    </lineage>
</organism>
<gene>
    <name evidence="4" type="primary">dnaQ</name>
    <name evidence="4" type="ORF">CMUC_1535</name>
</gene>
<dbReference type="InterPro" id="IPR013520">
    <property type="entry name" value="Ribonucl_H"/>
</dbReference>
<dbReference type="CDD" id="cd06127">
    <property type="entry name" value="DEDDh"/>
    <property type="match status" value="1"/>
</dbReference>
<reference evidence="4 5" key="1">
    <citation type="submission" date="2016-07" db="EMBL/GenBank/DDBJ databases">
        <title>Comparative genomics of the Campylobacter concisus group.</title>
        <authorList>
            <person name="Miller W.G."/>
            <person name="Yee E."/>
            <person name="Chapman M.H."/>
            <person name="Huynh S."/>
            <person name="Bono J.L."/>
            <person name="On S.L.W."/>
            <person name="StLeger J."/>
            <person name="Foster G."/>
            <person name="Parker C.T."/>
        </authorList>
    </citation>
    <scope>NUCLEOTIDE SEQUENCE [LARGE SCALE GENOMIC DNA]</scope>
    <source>
        <strain evidence="4 5">CCUG 21559</strain>
    </source>
</reference>
<dbReference type="NCBIfam" id="NF006316">
    <property type="entry name" value="PRK08517.1"/>
    <property type="match status" value="1"/>
</dbReference>
<dbReference type="EC" id="2.7.7.7" evidence="4"/>
<dbReference type="PANTHER" id="PTHR30231:SF41">
    <property type="entry name" value="DNA POLYMERASE III SUBUNIT EPSILON"/>
    <property type="match status" value="1"/>
</dbReference>
<evidence type="ECO:0000313" key="5">
    <source>
        <dbReference type="Proteomes" id="UP000503264"/>
    </source>
</evidence>
<protein>
    <submittedName>
        <fullName evidence="4">DNA polymerase III, epsilon subunit</fullName>
        <ecNumber evidence="4">2.7.7.7</ecNumber>
    </submittedName>
</protein>
<proteinExistence type="predicted"/>
<feature type="domain" description="Exonuclease" evidence="3">
    <location>
        <begin position="70"/>
        <end position="232"/>
    </location>
</feature>
<accession>A0A6G5QI53</accession>
<keyword evidence="4" id="KW-0808">Transferase</keyword>
<dbReference type="GO" id="GO:0003677">
    <property type="term" value="F:DNA binding"/>
    <property type="evidence" value="ECO:0007669"/>
    <property type="project" value="InterPro"/>
</dbReference>
<dbReference type="FunFam" id="3.30.420.10:FF:000045">
    <property type="entry name" value="3'-5' exonuclease DinG"/>
    <property type="match status" value="1"/>
</dbReference>
<sequence>MKNLDNLLNLLASKDLAYTEFVHKALNIAELAEIFDVGDIDLWQILGLDIVKYAGKVELKTRLRPICDQEFCIVDVETTGGVKSGQIIEIGAVKILSGDIVGKFHSLVYAPEVPENITELTGISSDDLTNAPKIKSVMERFRHFLGSAVFVAHNVNFDYGFVSKSMSDCGFGILLNRKLCTIELARRTIAFERYGLSALKELFNITNTHHRAFSDAVAASEIFKISLSRLPQNVKTTEELIKFSKTAPNLRTKPILNEG</sequence>
<comment type="function">
    <text evidence="1">DNA polymerase III is a complex, multichain enzyme responsible for most of the replicative synthesis in bacteria. The epsilon subunit contain the editing function and is a proofreading 3'-5' exonuclease.</text>
</comment>
<dbReference type="GO" id="GO:0005829">
    <property type="term" value="C:cytosol"/>
    <property type="evidence" value="ECO:0007669"/>
    <property type="project" value="TreeGrafter"/>
</dbReference>
<dbReference type="Gene3D" id="3.30.420.10">
    <property type="entry name" value="Ribonuclease H-like superfamily/Ribonuclease H"/>
    <property type="match status" value="1"/>
</dbReference>
<evidence type="ECO:0000259" key="3">
    <source>
        <dbReference type="SMART" id="SM00479"/>
    </source>
</evidence>
<comment type="subunit">
    <text evidence="2">DNA polymerase III contains a core (composed of alpha, epsilon and theta chains) that associates with a tau subunit. This core dimerizes to form the POLIII' complex. PolIII' associates with the gamma complex (composed of gamma, delta, delta', psi and chi chains) and with the beta chain to form the complete DNA polymerase III complex.</text>
</comment>
<dbReference type="AlphaFoldDB" id="A0A6G5QI53"/>